<comment type="similarity">
    <text evidence="7">Belongs to the binding-protein-dependent transport system permease family.</text>
</comment>
<keyword evidence="4 7" id="KW-0812">Transmembrane</keyword>
<dbReference type="Proteomes" id="UP000324738">
    <property type="component" value="Unassembled WGS sequence"/>
</dbReference>
<evidence type="ECO:0000256" key="5">
    <source>
        <dbReference type="ARBA" id="ARBA00022989"/>
    </source>
</evidence>
<feature type="transmembrane region" description="Helical" evidence="7">
    <location>
        <begin position="142"/>
        <end position="164"/>
    </location>
</feature>
<keyword evidence="2 7" id="KW-0813">Transport</keyword>
<evidence type="ECO:0000256" key="6">
    <source>
        <dbReference type="ARBA" id="ARBA00023136"/>
    </source>
</evidence>
<dbReference type="PANTHER" id="PTHR30151:SF20">
    <property type="entry name" value="ABC TRANSPORTER PERMEASE PROTEIN HI_0355-RELATED"/>
    <property type="match status" value="1"/>
</dbReference>
<name>A0A5B0DUV5_9HYPH</name>
<evidence type="ECO:0000259" key="8">
    <source>
        <dbReference type="PROSITE" id="PS50928"/>
    </source>
</evidence>
<dbReference type="OrthoDB" id="7300175at2"/>
<sequence>MTAVETTLHVGPARAADKATVRRWPNHLAIFVTLLVVWELAARTGLVGSLTLPAPTAILAAFYRLYITQGNIYFHLGITLGEVFAGFLAGSVLGIGLAVIVGMNETVRRLFKPYIILIEATPRIAMGPLIIAWLGFGWGSKIAIVMLVCFFAPFMNTLSGMLNVDSEAHQMFRSLRANKWQIFSKLMLPDSMPVIMAGLRLAMASALSGALVAEFISANEGMGVLLKTYTASLNMPSAFACLLTLTAIGFLIFRSMEAIDRAIVFWRDDARASQISARRAAAWKKRAATGRARR</sequence>
<dbReference type="PANTHER" id="PTHR30151">
    <property type="entry name" value="ALKANE SULFONATE ABC TRANSPORTER-RELATED, MEMBRANE SUBUNIT"/>
    <property type="match status" value="1"/>
</dbReference>
<dbReference type="InterPro" id="IPR035906">
    <property type="entry name" value="MetI-like_sf"/>
</dbReference>
<dbReference type="Gene3D" id="1.10.3720.10">
    <property type="entry name" value="MetI-like"/>
    <property type="match status" value="1"/>
</dbReference>
<evidence type="ECO:0000256" key="1">
    <source>
        <dbReference type="ARBA" id="ARBA00004651"/>
    </source>
</evidence>
<accession>A0A5B0DUV5</accession>
<dbReference type="Pfam" id="PF00528">
    <property type="entry name" value="BPD_transp_1"/>
    <property type="match status" value="1"/>
</dbReference>
<keyword evidence="6 7" id="KW-0472">Membrane</keyword>
<dbReference type="GO" id="GO:0005886">
    <property type="term" value="C:plasma membrane"/>
    <property type="evidence" value="ECO:0007669"/>
    <property type="project" value="UniProtKB-SubCell"/>
</dbReference>
<keyword evidence="10" id="KW-1185">Reference proteome</keyword>
<dbReference type="AlphaFoldDB" id="A0A5B0DUV5"/>
<evidence type="ECO:0000256" key="3">
    <source>
        <dbReference type="ARBA" id="ARBA00022475"/>
    </source>
</evidence>
<feature type="transmembrane region" description="Helical" evidence="7">
    <location>
        <begin position="114"/>
        <end position="136"/>
    </location>
</feature>
<dbReference type="SUPFAM" id="SSF161098">
    <property type="entry name" value="MetI-like"/>
    <property type="match status" value="1"/>
</dbReference>
<gene>
    <name evidence="9" type="ORF">FPY71_13660</name>
</gene>
<dbReference type="PROSITE" id="PS50928">
    <property type="entry name" value="ABC_TM1"/>
    <property type="match status" value="1"/>
</dbReference>
<evidence type="ECO:0000313" key="10">
    <source>
        <dbReference type="Proteomes" id="UP000324738"/>
    </source>
</evidence>
<dbReference type="CDD" id="cd06261">
    <property type="entry name" value="TM_PBP2"/>
    <property type="match status" value="1"/>
</dbReference>
<protein>
    <submittedName>
        <fullName evidence="9">ABC transporter permease</fullName>
    </submittedName>
</protein>
<feature type="domain" description="ABC transmembrane type-1" evidence="8">
    <location>
        <begin position="76"/>
        <end position="254"/>
    </location>
</feature>
<dbReference type="InterPro" id="IPR000515">
    <property type="entry name" value="MetI-like"/>
</dbReference>
<evidence type="ECO:0000256" key="2">
    <source>
        <dbReference type="ARBA" id="ARBA00022448"/>
    </source>
</evidence>
<evidence type="ECO:0000313" key="9">
    <source>
        <dbReference type="EMBL" id="KAA0969571.1"/>
    </source>
</evidence>
<evidence type="ECO:0000256" key="4">
    <source>
        <dbReference type="ARBA" id="ARBA00022692"/>
    </source>
</evidence>
<keyword evidence="3" id="KW-1003">Cell membrane</keyword>
<dbReference type="RefSeq" id="WP_149300855.1">
    <property type="nucleotide sequence ID" value="NZ_VTWH01000003.1"/>
</dbReference>
<feature type="transmembrane region" description="Helical" evidence="7">
    <location>
        <begin position="194"/>
        <end position="213"/>
    </location>
</feature>
<feature type="transmembrane region" description="Helical" evidence="7">
    <location>
        <begin position="72"/>
        <end position="102"/>
    </location>
</feature>
<organism evidence="9 10">
    <name type="scientific">Aureimonas fodinaquatilis</name>
    <dbReference type="NCBI Taxonomy" id="2565783"/>
    <lineage>
        <taxon>Bacteria</taxon>
        <taxon>Pseudomonadati</taxon>
        <taxon>Pseudomonadota</taxon>
        <taxon>Alphaproteobacteria</taxon>
        <taxon>Hyphomicrobiales</taxon>
        <taxon>Aurantimonadaceae</taxon>
        <taxon>Aureimonas</taxon>
    </lineage>
</organism>
<keyword evidence="5 7" id="KW-1133">Transmembrane helix</keyword>
<feature type="transmembrane region" description="Helical" evidence="7">
    <location>
        <begin position="46"/>
        <end position="66"/>
    </location>
</feature>
<dbReference type="GO" id="GO:0055085">
    <property type="term" value="P:transmembrane transport"/>
    <property type="evidence" value="ECO:0007669"/>
    <property type="project" value="InterPro"/>
</dbReference>
<reference evidence="9 10" key="1">
    <citation type="submission" date="2019-08" db="EMBL/GenBank/DDBJ databases">
        <title>Aureimonas fodiniaquatilis sp. nov., isolated from a coal mine wastewater.</title>
        <authorList>
            <person name="Kim W."/>
        </authorList>
    </citation>
    <scope>NUCLEOTIDE SEQUENCE [LARGE SCALE GENOMIC DNA]</scope>
    <source>
        <strain evidence="9 10">CAU 1482</strain>
    </source>
</reference>
<proteinExistence type="inferred from homology"/>
<comment type="caution">
    <text evidence="9">The sequence shown here is derived from an EMBL/GenBank/DDBJ whole genome shotgun (WGS) entry which is preliminary data.</text>
</comment>
<comment type="subcellular location">
    <subcellularLocation>
        <location evidence="1 7">Cell membrane</location>
        <topology evidence="1 7">Multi-pass membrane protein</topology>
    </subcellularLocation>
</comment>
<dbReference type="EMBL" id="VTWH01000003">
    <property type="protein sequence ID" value="KAA0969571.1"/>
    <property type="molecule type" value="Genomic_DNA"/>
</dbReference>
<evidence type="ECO:0000256" key="7">
    <source>
        <dbReference type="RuleBase" id="RU363032"/>
    </source>
</evidence>
<feature type="transmembrane region" description="Helical" evidence="7">
    <location>
        <begin position="233"/>
        <end position="253"/>
    </location>
</feature>